<sequence length="166" mass="17657">MSVVDAFLSTWARARASFGEGIPQDGGGLDHSARLESLRDEVESATPGSDWTGAGAEGYRDRNARQARALGALADLDRRLAAEVDRSAAVVAAGRRELDAVRQWVLDAAATTPETPAGQQMLWPVISKGAGEVAEIIQRSHSDLAAIAARMRTLGAEYEELGRSAR</sequence>
<evidence type="ECO:0000313" key="4">
    <source>
        <dbReference type="Proteomes" id="UP000053707"/>
    </source>
</evidence>
<reference evidence="3 4" key="1">
    <citation type="submission" date="2016-01" db="EMBL/GenBank/DDBJ databases">
        <authorList>
            <consortium name="TB Trials Study Group"/>
            <person name="Sutton G."/>
            <person name="Brinkac L."/>
            <person name="Sanka R."/>
            <person name="Adams M."/>
            <person name="Lau E.L."/>
            <person name="Macaden R."/>
            <person name="Grewal H.M.S."/>
        </authorList>
    </citation>
    <scope>NUCLEOTIDE SEQUENCE [LARGE SCALE GENOMIC DNA]</scope>
    <source>
        <strain evidence="3 4">IS-1744</strain>
    </source>
</reference>
<dbReference type="Proteomes" id="UP000053707">
    <property type="component" value="Unassembled WGS sequence"/>
</dbReference>
<gene>
    <name evidence="3" type="ORF">AU192_18755</name>
</gene>
<dbReference type="InterPro" id="IPR043796">
    <property type="entry name" value="ESX-1_EspA/EspE-like"/>
</dbReference>
<evidence type="ECO:0000256" key="1">
    <source>
        <dbReference type="SAM" id="MobiDB-lite"/>
    </source>
</evidence>
<feature type="domain" description="ESX-1 secretion-associated protein EspA/EspE-like" evidence="2">
    <location>
        <begin position="18"/>
        <end position="99"/>
    </location>
</feature>
<protein>
    <recommendedName>
        <fullName evidence="2">ESX-1 secretion-associated protein EspA/EspE-like domain-containing protein</fullName>
    </recommendedName>
</protein>
<dbReference type="RefSeq" id="WP_064395192.1">
    <property type="nucleotide sequence ID" value="NZ_LQIR01000011.1"/>
</dbReference>
<dbReference type="AlphaFoldDB" id="A0A117JKQ2"/>
<dbReference type="Pfam" id="PF18879">
    <property type="entry name" value="EspA_EspE"/>
    <property type="match status" value="1"/>
</dbReference>
<name>A0A117JKQ2_9MYCO</name>
<comment type="caution">
    <text evidence="3">The sequence shown here is derived from an EMBL/GenBank/DDBJ whole genome shotgun (WGS) entry which is preliminary data.</text>
</comment>
<keyword evidence="4" id="KW-1185">Reference proteome</keyword>
<dbReference type="EMBL" id="LQIR01000011">
    <property type="protein sequence ID" value="KUI18693.1"/>
    <property type="molecule type" value="Genomic_DNA"/>
</dbReference>
<feature type="region of interest" description="Disordered" evidence="1">
    <location>
        <begin position="38"/>
        <end position="58"/>
    </location>
</feature>
<evidence type="ECO:0000313" key="3">
    <source>
        <dbReference type="EMBL" id="KUI18693.1"/>
    </source>
</evidence>
<organism evidence="3 4">
    <name type="scientific">Mycobacterium lehmannii</name>
    <dbReference type="NCBI Taxonomy" id="2048550"/>
    <lineage>
        <taxon>Bacteria</taxon>
        <taxon>Bacillati</taxon>
        <taxon>Actinomycetota</taxon>
        <taxon>Actinomycetes</taxon>
        <taxon>Mycobacteriales</taxon>
        <taxon>Mycobacteriaceae</taxon>
        <taxon>Mycobacterium</taxon>
    </lineage>
</organism>
<accession>A0A117JKQ2</accession>
<proteinExistence type="predicted"/>
<evidence type="ECO:0000259" key="2">
    <source>
        <dbReference type="Pfam" id="PF18879"/>
    </source>
</evidence>